<gene>
    <name evidence="1" type="ORF">B5C07_08145</name>
    <name evidence="2" type="ORF">CDL68_01280</name>
</gene>
<evidence type="ECO:0008006" key="5">
    <source>
        <dbReference type="Google" id="ProtNLM"/>
    </source>
</evidence>
<dbReference type="Proteomes" id="UP000217473">
    <property type="component" value="Unassembled WGS sequence"/>
</dbReference>
<accession>A0AAX0QV27</accession>
<evidence type="ECO:0000313" key="2">
    <source>
        <dbReference type="EMBL" id="RIZ56200.1"/>
    </source>
</evidence>
<protein>
    <recommendedName>
        <fullName evidence="5">Phage protein</fullName>
    </recommendedName>
</protein>
<dbReference type="RefSeq" id="WP_096597533.1">
    <property type="nucleotide sequence ID" value="NZ_LR134263.1"/>
</dbReference>
<evidence type="ECO:0000313" key="1">
    <source>
        <dbReference type="EMBL" id="PCF50169.1"/>
    </source>
</evidence>
<comment type="caution">
    <text evidence="1">The sequence shown here is derived from an EMBL/GenBank/DDBJ whole genome shotgun (WGS) entry which is preliminary data.</text>
</comment>
<evidence type="ECO:0000313" key="3">
    <source>
        <dbReference type="Proteomes" id="UP000217473"/>
    </source>
</evidence>
<reference evidence="1 3" key="1">
    <citation type="journal article" date="2017" name="PLoS ONE">
        <title>Development of a real-time PCR for detection of Staphylococcus pseudintermedius using a novel automated comparison of whole-genome sequences.</title>
        <authorList>
            <person name="Verstappen K.M."/>
            <person name="Huijbregts L."/>
            <person name="Spaninks M."/>
            <person name="Wagenaar J.A."/>
            <person name="Fluit A.C."/>
            <person name="Duim B."/>
        </authorList>
    </citation>
    <scope>NUCLEOTIDE SEQUENCE [LARGE SCALE GENOMIC DNA]</scope>
    <source>
        <strain evidence="1 3">15S02591-1</strain>
    </source>
</reference>
<keyword evidence="4" id="KW-1185">Reference proteome</keyword>
<dbReference type="Proteomes" id="UP000266198">
    <property type="component" value="Unassembled WGS sequence"/>
</dbReference>
<organism evidence="1 3">
    <name type="scientific">Staphylococcus delphini</name>
    <dbReference type="NCBI Taxonomy" id="53344"/>
    <lineage>
        <taxon>Bacteria</taxon>
        <taxon>Bacillati</taxon>
        <taxon>Bacillota</taxon>
        <taxon>Bacilli</taxon>
        <taxon>Bacillales</taxon>
        <taxon>Staphylococcaceae</taxon>
        <taxon>Staphylococcus</taxon>
        <taxon>Staphylococcus intermedius group</taxon>
    </lineage>
</organism>
<dbReference type="EMBL" id="MWUR01000010">
    <property type="protein sequence ID" value="PCF50169.1"/>
    <property type="molecule type" value="Genomic_DNA"/>
</dbReference>
<sequence length="139" mass="16467">MTEFNLIYDKFLSKITDFSYAQLDKETLEEDLKRKLIQALAYFTQLDDEKAEYVDNVFMSDLTVLEQEILANLMVINHLDKFIVSEDNMRILLNSKDYKQYSQATLLKELKSTKAEYQSDVEAMKNAYSFRNKFRKKDS</sequence>
<evidence type="ECO:0000313" key="4">
    <source>
        <dbReference type="Proteomes" id="UP000266198"/>
    </source>
</evidence>
<name>A0AAX0QV27_9STAP</name>
<dbReference type="AlphaFoldDB" id="A0AAX0QV27"/>
<reference evidence="2 4" key="2">
    <citation type="submission" date="2017-06" db="EMBL/GenBank/DDBJ databases">
        <title>Identification of a new gene, sdsY, involved in staphylococcal internalization in non-professional phagocytic cells (NPPCs).</title>
        <authorList>
            <person name="Maali Y."/>
            <person name="Martins-Simoes P."/>
            <person name="Trouillet-Assant S."/>
            <person name="Laurent F."/>
            <person name="Diot A."/>
            <person name="Verhoeven P."/>
            <person name="Bouvard D."/>
            <person name="Vandenesch F."/>
            <person name="Bes M."/>
        </authorList>
    </citation>
    <scope>NUCLEOTIDE SEQUENCE [LARGE SCALE GENOMIC DNA]</scope>
    <source>
        <strain evidence="2 4">Heidy</strain>
    </source>
</reference>
<dbReference type="EMBL" id="NIPK01000002">
    <property type="protein sequence ID" value="RIZ56200.1"/>
    <property type="molecule type" value="Genomic_DNA"/>
</dbReference>
<proteinExistence type="predicted"/>